<organism>
    <name type="scientific">Branchiostoma floridae</name>
    <name type="common">Florida lancelet</name>
    <name type="synonym">Amphioxus</name>
    <dbReference type="NCBI Taxonomy" id="7739"/>
    <lineage>
        <taxon>Eukaryota</taxon>
        <taxon>Metazoa</taxon>
        <taxon>Chordata</taxon>
        <taxon>Cephalochordata</taxon>
        <taxon>Leptocardii</taxon>
        <taxon>Amphioxiformes</taxon>
        <taxon>Branchiostomatidae</taxon>
        <taxon>Branchiostoma</taxon>
    </lineage>
</organism>
<dbReference type="AlphaFoldDB" id="C3ZZQ0"/>
<accession>C3ZZQ0</accession>
<dbReference type="EMBL" id="GG666762">
    <property type="protein sequence ID" value="EEN41987.1"/>
    <property type="molecule type" value="Genomic_DNA"/>
</dbReference>
<sequence>MPPLCIAAKRYRFLSAASLDNIICGTSLIGSAVKPASREFVTQNLHYSWGSTDCGCARAEQDRPELTRTGQAWRAHLAAPTGLCTTAGGPIAAGWSGLPVRCVSSGITHGTQIVFCDRCDGIGAQSSVTQIGRDGIPVKQSDI</sequence>
<proteinExistence type="predicted"/>
<evidence type="ECO:0000313" key="1">
    <source>
        <dbReference type="EMBL" id="EEN41987.1"/>
    </source>
</evidence>
<protein>
    <submittedName>
        <fullName evidence="1">Uncharacterized protein</fullName>
    </submittedName>
</protein>
<dbReference type="InParanoid" id="C3ZZQ0"/>
<name>C3ZZQ0_BRAFL</name>
<gene>
    <name evidence="1" type="ORF">BRAFLDRAFT_110315</name>
</gene>
<reference evidence="1" key="1">
    <citation type="journal article" date="2008" name="Nature">
        <title>The amphioxus genome and the evolution of the chordate karyotype.</title>
        <authorList>
            <consortium name="US DOE Joint Genome Institute (JGI-PGF)"/>
            <person name="Putnam N.H."/>
            <person name="Butts T."/>
            <person name="Ferrier D.E.K."/>
            <person name="Furlong R.F."/>
            <person name="Hellsten U."/>
            <person name="Kawashima T."/>
            <person name="Robinson-Rechavi M."/>
            <person name="Shoguchi E."/>
            <person name="Terry A."/>
            <person name="Yu J.-K."/>
            <person name="Benito-Gutierrez E.L."/>
            <person name="Dubchak I."/>
            <person name="Garcia-Fernandez J."/>
            <person name="Gibson-Brown J.J."/>
            <person name="Grigoriev I.V."/>
            <person name="Horton A.C."/>
            <person name="de Jong P.J."/>
            <person name="Jurka J."/>
            <person name="Kapitonov V.V."/>
            <person name="Kohara Y."/>
            <person name="Kuroki Y."/>
            <person name="Lindquist E."/>
            <person name="Lucas S."/>
            <person name="Osoegawa K."/>
            <person name="Pennacchio L.A."/>
            <person name="Salamov A.A."/>
            <person name="Satou Y."/>
            <person name="Sauka-Spengler T."/>
            <person name="Schmutz J."/>
            <person name="Shin-I T."/>
            <person name="Toyoda A."/>
            <person name="Bronner-Fraser M."/>
            <person name="Fujiyama A."/>
            <person name="Holland L.Z."/>
            <person name="Holland P.W.H."/>
            <person name="Satoh N."/>
            <person name="Rokhsar D.S."/>
        </authorList>
    </citation>
    <scope>NUCLEOTIDE SEQUENCE [LARGE SCALE GENOMIC DNA]</scope>
    <source>
        <strain evidence="1">S238N-H82</strain>
        <tissue evidence="1">Testes</tissue>
    </source>
</reference>